<comment type="similarity">
    <text evidence="2">Belongs to the major facilitator superfamily.</text>
</comment>
<dbReference type="PANTHER" id="PTHR23501:SF55">
    <property type="entry name" value="SIDEROPHORE IRON TRANSPORTER, PUTATIVE (AFU_ORTHOLOGUE AFUA_3G03440)-RELATED"/>
    <property type="match status" value="1"/>
</dbReference>
<keyword evidence="4" id="KW-0410">Iron transport</keyword>
<dbReference type="FunFam" id="1.20.1250.20:FF:000302">
    <property type="entry name" value="MFS siderochrome iron transporter MirB"/>
    <property type="match status" value="1"/>
</dbReference>
<dbReference type="Gene3D" id="1.20.1250.20">
    <property type="entry name" value="MFS general substrate transporter like domains"/>
    <property type="match status" value="2"/>
</dbReference>
<evidence type="ECO:0000256" key="9">
    <source>
        <dbReference type="ARBA" id="ARBA00023136"/>
    </source>
</evidence>
<feature type="transmembrane region" description="Helical" evidence="11">
    <location>
        <begin position="100"/>
        <end position="121"/>
    </location>
</feature>
<dbReference type="AlphaFoldDB" id="A0AAN9UTZ7"/>
<organism evidence="12 13">
    <name type="scientific">Diatrype stigma</name>
    <dbReference type="NCBI Taxonomy" id="117547"/>
    <lineage>
        <taxon>Eukaryota</taxon>
        <taxon>Fungi</taxon>
        <taxon>Dikarya</taxon>
        <taxon>Ascomycota</taxon>
        <taxon>Pezizomycotina</taxon>
        <taxon>Sordariomycetes</taxon>
        <taxon>Xylariomycetidae</taxon>
        <taxon>Xylariales</taxon>
        <taxon>Diatrypaceae</taxon>
        <taxon>Diatrype</taxon>
    </lineage>
</organism>
<dbReference type="FunFam" id="1.20.1250.20:FF:000284">
    <property type="entry name" value="Siderophore iron transporter mirB"/>
    <property type="match status" value="1"/>
</dbReference>
<proteinExistence type="inferred from homology"/>
<dbReference type="GO" id="GO:0005886">
    <property type="term" value="C:plasma membrane"/>
    <property type="evidence" value="ECO:0007669"/>
    <property type="project" value="TreeGrafter"/>
</dbReference>
<dbReference type="GO" id="GO:0010106">
    <property type="term" value="P:cellular response to iron ion starvation"/>
    <property type="evidence" value="ECO:0007669"/>
    <property type="project" value="UniProtKB-ARBA"/>
</dbReference>
<evidence type="ECO:0000256" key="10">
    <source>
        <dbReference type="SAM" id="MobiDB-lite"/>
    </source>
</evidence>
<feature type="transmembrane region" description="Helical" evidence="11">
    <location>
        <begin position="310"/>
        <end position="331"/>
    </location>
</feature>
<keyword evidence="5 11" id="KW-0812">Transmembrane</keyword>
<feature type="transmembrane region" description="Helical" evidence="11">
    <location>
        <begin position="272"/>
        <end position="290"/>
    </location>
</feature>
<evidence type="ECO:0000256" key="7">
    <source>
        <dbReference type="ARBA" id="ARBA00023004"/>
    </source>
</evidence>
<reference evidence="12 13" key="1">
    <citation type="submission" date="2024-02" db="EMBL/GenBank/DDBJ databases">
        <title>De novo assembly and annotation of 12 fungi associated with fruit tree decline syndrome in Ontario, Canada.</title>
        <authorList>
            <person name="Sulman M."/>
            <person name="Ellouze W."/>
            <person name="Ilyukhin E."/>
        </authorList>
    </citation>
    <scope>NUCLEOTIDE SEQUENCE [LARGE SCALE GENOMIC DNA]</scope>
    <source>
        <strain evidence="12 13">M11/M66-122</strain>
    </source>
</reference>
<feature type="transmembrane region" description="Helical" evidence="11">
    <location>
        <begin position="346"/>
        <end position="369"/>
    </location>
</feature>
<sequence length="549" mass="60438">MSDHITPTSATEAVEPPLKPEGEKMQDGVYVAEAVTRSWTKKSLIVIYICLTANLSPYITSDFEGHSLLTVIGTVTSIMSAACTMPVAKILNLWDRTVGFMLMLLLSLIGLIMMAACKNLATYCAAQVFYSVGSTGLIFAVDVLTSDTSSLQHRGLAFAFTSSPYIITAFAGSPLSEQFHESDWRWAYGTVTILLAVVTTPLIITWLLAKKKAEENKVLEKITPERTWVEGIKYYLIEFDVIGILLLIAGFCLLLLPLTLASSQADQWRTDYIIAMMVVGGVLVIAFALYERFFAWKPFIPWRLLTSRTVLGACLLDVTYQIAYYCWASYFTSYLQVVYDVSITEAGYIAAIFDLVSPVCLLFVGWLMAATKRFKWLLWWAVPLYMLAVGLMIYFRAPGRSVGFICLCEVLIGVGGGVMILVQQVAVLAASEHEDYAAMLALLSLFGNIGGAVGNSVSGAIWTNTLPRMLQQYLPADAVDQWADIYDSLDLQLGYPVGSAARDAIIQAYAMAQRNMLIAGTAIMALSLVWVFMIKNIRLVDPSLGGMLF</sequence>
<evidence type="ECO:0000256" key="3">
    <source>
        <dbReference type="ARBA" id="ARBA00022448"/>
    </source>
</evidence>
<feature type="transmembrane region" description="Helical" evidence="11">
    <location>
        <begin position="401"/>
        <end position="428"/>
    </location>
</feature>
<evidence type="ECO:0000256" key="11">
    <source>
        <dbReference type="SAM" id="Phobius"/>
    </source>
</evidence>
<feature type="compositionally biased region" description="Polar residues" evidence="10">
    <location>
        <begin position="1"/>
        <end position="11"/>
    </location>
</feature>
<feature type="transmembrane region" description="Helical" evidence="11">
    <location>
        <begin position="516"/>
        <end position="534"/>
    </location>
</feature>
<feature type="transmembrane region" description="Helical" evidence="11">
    <location>
        <begin position="241"/>
        <end position="260"/>
    </location>
</feature>
<evidence type="ECO:0000313" key="12">
    <source>
        <dbReference type="EMBL" id="KAK7753172.1"/>
    </source>
</evidence>
<evidence type="ECO:0000256" key="4">
    <source>
        <dbReference type="ARBA" id="ARBA00022496"/>
    </source>
</evidence>
<dbReference type="Pfam" id="PF07690">
    <property type="entry name" value="MFS_1"/>
    <property type="match status" value="1"/>
</dbReference>
<feature type="transmembrane region" description="Helical" evidence="11">
    <location>
        <begin position="66"/>
        <end position="88"/>
    </location>
</feature>
<evidence type="ECO:0000256" key="6">
    <source>
        <dbReference type="ARBA" id="ARBA00022989"/>
    </source>
</evidence>
<dbReference type="InterPro" id="IPR011701">
    <property type="entry name" value="MFS"/>
</dbReference>
<feature type="transmembrane region" description="Helical" evidence="11">
    <location>
        <begin position="376"/>
        <end position="395"/>
    </location>
</feature>
<keyword evidence="7" id="KW-0408">Iron</keyword>
<feature type="transmembrane region" description="Helical" evidence="11">
    <location>
        <begin position="156"/>
        <end position="175"/>
    </location>
</feature>
<name>A0AAN9UTZ7_9PEZI</name>
<keyword evidence="6 11" id="KW-1133">Transmembrane helix</keyword>
<protein>
    <recommendedName>
        <fullName evidence="14">Siderophore iron transporter mirB</fullName>
    </recommendedName>
</protein>
<keyword evidence="9 11" id="KW-0472">Membrane</keyword>
<dbReference type="PANTHER" id="PTHR23501">
    <property type="entry name" value="MAJOR FACILITATOR SUPERFAMILY"/>
    <property type="match status" value="1"/>
</dbReference>
<dbReference type="GO" id="GO:0006826">
    <property type="term" value="P:iron ion transport"/>
    <property type="evidence" value="ECO:0007669"/>
    <property type="project" value="UniProtKB-KW"/>
</dbReference>
<keyword evidence="3" id="KW-0813">Transport</keyword>
<dbReference type="SUPFAM" id="SSF103473">
    <property type="entry name" value="MFS general substrate transporter"/>
    <property type="match status" value="1"/>
</dbReference>
<dbReference type="EMBL" id="JAKJXP020000031">
    <property type="protein sequence ID" value="KAK7753172.1"/>
    <property type="molecule type" value="Genomic_DNA"/>
</dbReference>
<evidence type="ECO:0008006" key="14">
    <source>
        <dbReference type="Google" id="ProtNLM"/>
    </source>
</evidence>
<evidence type="ECO:0000256" key="2">
    <source>
        <dbReference type="ARBA" id="ARBA00008335"/>
    </source>
</evidence>
<keyword evidence="13" id="KW-1185">Reference proteome</keyword>
<feature type="transmembrane region" description="Helical" evidence="11">
    <location>
        <begin position="43"/>
        <end position="60"/>
    </location>
</feature>
<accession>A0AAN9UTZ7</accession>
<comment type="subcellular location">
    <subcellularLocation>
        <location evidence="1">Membrane</location>
        <topology evidence="1">Multi-pass membrane protein</topology>
    </subcellularLocation>
</comment>
<dbReference type="Proteomes" id="UP001320420">
    <property type="component" value="Unassembled WGS sequence"/>
</dbReference>
<evidence type="ECO:0000313" key="13">
    <source>
        <dbReference type="Proteomes" id="UP001320420"/>
    </source>
</evidence>
<evidence type="ECO:0000256" key="1">
    <source>
        <dbReference type="ARBA" id="ARBA00004141"/>
    </source>
</evidence>
<comment type="caution">
    <text evidence="12">The sequence shown here is derived from an EMBL/GenBank/DDBJ whole genome shotgun (WGS) entry which is preliminary data.</text>
</comment>
<gene>
    <name evidence="12" type="ORF">SLS62_004905</name>
</gene>
<evidence type="ECO:0000256" key="5">
    <source>
        <dbReference type="ARBA" id="ARBA00022692"/>
    </source>
</evidence>
<evidence type="ECO:0000256" key="8">
    <source>
        <dbReference type="ARBA" id="ARBA00023065"/>
    </source>
</evidence>
<feature type="transmembrane region" description="Helical" evidence="11">
    <location>
        <begin position="187"/>
        <end position="209"/>
    </location>
</feature>
<feature type="transmembrane region" description="Helical" evidence="11">
    <location>
        <begin position="127"/>
        <end position="144"/>
    </location>
</feature>
<keyword evidence="8" id="KW-0406">Ion transport</keyword>
<dbReference type="InterPro" id="IPR036259">
    <property type="entry name" value="MFS_trans_sf"/>
</dbReference>
<feature type="region of interest" description="Disordered" evidence="10">
    <location>
        <begin position="1"/>
        <end position="21"/>
    </location>
</feature>
<dbReference type="GO" id="GO:0022857">
    <property type="term" value="F:transmembrane transporter activity"/>
    <property type="evidence" value="ECO:0007669"/>
    <property type="project" value="InterPro"/>
</dbReference>